<sequence>MVAAVAEVASTIDTHAAMAPAPAAANAMRFTGLAFGLLMVVALLTFVGGGGARQAHRFDEPRWQDATGNLPETSTPLNRDNPGQGLLTACYMPA</sequence>
<accession>A0ABQ5R831</accession>
<gene>
    <name evidence="3" type="ORF">Pa4123_78260</name>
</gene>
<proteinExistence type="predicted"/>
<feature type="compositionally biased region" description="Polar residues" evidence="1">
    <location>
        <begin position="66"/>
        <end position="78"/>
    </location>
</feature>
<organism evidence="3 4">
    <name type="scientific">Phytohabitans aurantiacus</name>
    <dbReference type="NCBI Taxonomy" id="3016789"/>
    <lineage>
        <taxon>Bacteria</taxon>
        <taxon>Bacillati</taxon>
        <taxon>Actinomycetota</taxon>
        <taxon>Actinomycetes</taxon>
        <taxon>Micromonosporales</taxon>
        <taxon>Micromonosporaceae</taxon>
    </lineage>
</organism>
<evidence type="ECO:0000313" key="4">
    <source>
        <dbReference type="Proteomes" id="UP001144280"/>
    </source>
</evidence>
<dbReference type="EMBL" id="BSDI01000063">
    <property type="protein sequence ID" value="GLI02548.1"/>
    <property type="molecule type" value="Genomic_DNA"/>
</dbReference>
<keyword evidence="2" id="KW-0812">Transmembrane</keyword>
<evidence type="ECO:0000256" key="1">
    <source>
        <dbReference type="SAM" id="MobiDB-lite"/>
    </source>
</evidence>
<comment type="caution">
    <text evidence="3">The sequence shown here is derived from an EMBL/GenBank/DDBJ whole genome shotgun (WGS) entry which is preliminary data.</text>
</comment>
<evidence type="ECO:0000256" key="2">
    <source>
        <dbReference type="SAM" id="Phobius"/>
    </source>
</evidence>
<name>A0ABQ5R831_9ACTN</name>
<dbReference type="Proteomes" id="UP001144280">
    <property type="component" value="Unassembled WGS sequence"/>
</dbReference>
<protein>
    <submittedName>
        <fullName evidence="3">Uncharacterized protein</fullName>
    </submittedName>
</protein>
<feature type="region of interest" description="Disordered" evidence="1">
    <location>
        <begin position="58"/>
        <end position="84"/>
    </location>
</feature>
<keyword evidence="4" id="KW-1185">Reference proteome</keyword>
<keyword evidence="2" id="KW-1133">Transmembrane helix</keyword>
<reference evidence="3" key="1">
    <citation type="submission" date="2022-12" db="EMBL/GenBank/DDBJ databases">
        <title>New Phytohabitans aurantiacus sp. RD004123 nov., an actinomycete isolated from soil.</title>
        <authorList>
            <person name="Triningsih D.W."/>
            <person name="Harunari E."/>
            <person name="Igarashi Y."/>
        </authorList>
    </citation>
    <scope>NUCLEOTIDE SEQUENCE</scope>
    <source>
        <strain evidence="3">RD004123</strain>
    </source>
</reference>
<evidence type="ECO:0000313" key="3">
    <source>
        <dbReference type="EMBL" id="GLI02548.1"/>
    </source>
</evidence>
<keyword evidence="2" id="KW-0472">Membrane</keyword>
<feature type="transmembrane region" description="Helical" evidence="2">
    <location>
        <begin position="30"/>
        <end position="52"/>
    </location>
</feature>